<dbReference type="PIRSF" id="PIRSF016578">
    <property type="entry name" value="HsaA"/>
    <property type="match status" value="1"/>
</dbReference>
<keyword evidence="2" id="KW-0472">Membrane</keyword>
<dbReference type="STRING" id="1280949.HAD_10050"/>
<evidence type="ECO:0000256" key="1">
    <source>
        <dbReference type="ARBA" id="ARBA00023002"/>
    </source>
</evidence>
<evidence type="ECO:0000313" key="6">
    <source>
        <dbReference type="Proteomes" id="UP000027446"/>
    </source>
</evidence>
<dbReference type="InterPro" id="IPR013786">
    <property type="entry name" value="AcylCoA_DH/ox_N"/>
</dbReference>
<dbReference type="InterPro" id="IPR036250">
    <property type="entry name" value="AcylCo_DH-like_C"/>
</dbReference>
<dbReference type="SUPFAM" id="SSF47203">
    <property type="entry name" value="Acyl-CoA dehydrogenase C-terminal domain-like"/>
    <property type="match status" value="1"/>
</dbReference>
<dbReference type="Gene3D" id="1.10.540.10">
    <property type="entry name" value="Acyl-CoA dehydrogenase/oxidase, N-terminal domain"/>
    <property type="match status" value="1"/>
</dbReference>
<reference evidence="5 6" key="1">
    <citation type="journal article" date="2014" name="Antonie Van Leeuwenhoek">
        <title>Hyphomonas beringensis sp. nov. and Hyphomonas chukchiensis sp. nov., isolated from surface seawater of the Bering Sea and Chukchi Sea.</title>
        <authorList>
            <person name="Li C."/>
            <person name="Lai Q."/>
            <person name="Li G."/>
            <person name="Dong C."/>
            <person name="Wang J."/>
            <person name="Liao Y."/>
            <person name="Shao Z."/>
        </authorList>
    </citation>
    <scope>NUCLEOTIDE SEQUENCE [LARGE SCALE GENOMIC DNA]</scope>
    <source>
        <strain evidence="5 6">MHS-3</strain>
    </source>
</reference>
<dbReference type="InterPro" id="IPR013107">
    <property type="entry name" value="Acyl-CoA_DH_C"/>
</dbReference>
<evidence type="ECO:0000259" key="4">
    <source>
        <dbReference type="Pfam" id="PF08028"/>
    </source>
</evidence>
<evidence type="ECO:0000256" key="2">
    <source>
        <dbReference type="SAM" id="Phobius"/>
    </source>
</evidence>
<keyword evidence="2" id="KW-0812">Transmembrane</keyword>
<dbReference type="EMBL" id="ARYH01000001">
    <property type="protein sequence ID" value="KCZ86021.1"/>
    <property type="molecule type" value="Genomic_DNA"/>
</dbReference>
<comment type="caution">
    <text evidence="5">The sequence shown here is derived from an EMBL/GenBank/DDBJ whole genome shotgun (WGS) entry which is preliminary data.</text>
</comment>
<organism evidence="5 6">
    <name type="scientific">Hyphomonas adhaerens MHS-3</name>
    <dbReference type="NCBI Taxonomy" id="1280949"/>
    <lineage>
        <taxon>Bacteria</taxon>
        <taxon>Pseudomonadati</taxon>
        <taxon>Pseudomonadota</taxon>
        <taxon>Alphaproteobacteria</taxon>
        <taxon>Hyphomonadales</taxon>
        <taxon>Hyphomonadaceae</taxon>
        <taxon>Hyphomonas</taxon>
    </lineage>
</organism>
<dbReference type="InterPro" id="IPR009100">
    <property type="entry name" value="AcylCoA_DH/oxidase_NM_dom_sf"/>
</dbReference>
<dbReference type="AlphaFoldDB" id="A0A069E9K1"/>
<name>A0A069E9K1_9PROT</name>
<dbReference type="Pfam" id="PF02771">
    <property type="entry name" value="Acyl-CoA_dh_N"/>
    <property type="match status" value="1"/>
</dbReference>
<keyword evidence="1" id="KW-0560">Oxidoreductase</keyword>
<keyword evidence="2" id="KW-1133">Transmembrane helix</keyword>
<feature type="transmembrane region" description="Helical" evidence="2">
    <location>
        <begin position="210"/>
        <end position="231"/>
    </location>
</feature>
<evidence type="ECO:0000313" key="5">
    <source>
        <dbReference type="EMBL" id="KCZ86021.1"/>
    </source>
</evidence>
<dbReference type="SUPFAM" id="SSF56645">
    <property type="entry name" value="Acyl-CoA dehydrogenase NM domain-like"/>
    <property type="match status" value="1"/>
</dbReference>
<dbReference type="PANTHER" id="PTHR43884:SF12">
    <property type="entry name" value="ISOVALERYL-COA DEHYDROGENASE, MITOCHONDRIAL-RELATED"/>
    <property type="match status" value="1"/>
</dbReference>
<dbReference type="InterPro" id="IPR037069">
    <property type="entry name" value="AcylCoA_DH/ox_N_sf"/>
</dbReference>
<sequence length="370" mass="40957">MLKEKADQVEKDRKVSSETIQAFVDAGFFKILQPPRWGGYGMNPIVFFRVLNELGRGCPASAWNMMILGVHQWEFGVMNAQAGEDVWGQDDTVIVASSYPPVGKLTKVEGGYRLSGRYPTSSGTDHGKWAFVGALERNEEGVPVNRIALLVSHDDYDVIDDWHVFGLAGTGSKSLMVNDAFIPDHRTHSMIEYHPNKEFGPSYAIPFMTVFYSAVSAVIIGFAQGAIDVYIEHMKVRKNTGTGDAAALSPYVKDRLGNAVGLVRSCKARMEFMMAEVMEKLENGERISKEERAHYLLDTARVGRECEEAVMLLFKPMGARGIYLSNPMQRFLRDTIAGANHITQNADDTAGLVGGYLLGQELPDLMFGKD</sequence>
<dbReference type="Gene3D" id="2.40.110.10">
    <property type="entry name" value="Butyryl-CoA Dehydrogenase, subunit A, domain 2"/>
    <property type="match status" value="1"/>
</dbReference>
<dbReference type="Proteomes" id="UP000027446">
    <property type="component" value="Unassembled WGS sequence"/>
</dbReference>
<proteinExistence type="predicted"/>
<dbReference type="Pfam" id="PF08028">
    <property type="entry name" value="Acyl-CoA_dh_2"/>
    <property type="match status" value="1"/>
</dbReference>
<evidence type="ECO:0000259" key="3">
    <source>
        <dbReference type="Pfam" id="PF02771"/>
    </source>
</evidence>
<dbReference type="InterPro" id="IPR046373">
    <property type="entry name" value="Acyl-CoA_Oxase/DH_mid-dom_sf"/>
</dbReference>
<feature type="domain" description="Acyl-CoA dehydrogenase C-terminal" evidence="4">
    <location>
        <begin position="215"/>
        <end position="343"/>
    </location>
</feature>
<gene>
    <name evidence="5" type="ORF">HAD_10050</name>
</gene>
<dbReference type="GO" id="GO:0003995">
    <property type="term" value="F:acyl-CoA dehydrogenase activity"/>
    <property type="evidence" value="ECO:0007669"/>
    <property type="project" value="TreeGrafter"/>
</dbReference>
<dbReference type="GO" id="GO:0050660">
    <property type="term" value="F:flavin adenine dinucleotide binding"/>
    <property type="evidence" value="ECO:0007669"/>
    <property type="project" value="InterPro"/>
</dbReference>
<accession>A0A069E9K1</accession>
<dbReference type="PANTHER" id="PTHR43884">
    <property type="entry name" value="ACYL-COA DEHYDROGENASE"/>
    <property type="match status" value="1"/>
</dbReference>
<dbReference type="PATRIC" id="fig|1280949.3.peg.2057"/>
<dbReference type="Gene3D" id="1.20.140.10">
    <property type="entry name" value="Butyryl-CoA Dehydrogenase, subunit A, domain 3"/>
    <property type="match status" value="1"/>
</dbReference>
<keyword evidence="6" id="KW-1185">Reference proteome</keyword>
<protein>
    <submittedName>
        <fullName evidence="5">Acyl-CoA dehydrogenase type 2</fullName>
    </submittedName>
</protein>
<dbReference type="eggNOG" id="COG1960">
    <property type="taxonomic scope" value="Bacteria"/>
</dbReference>
<feature type="domain" description="Acyl-CoA dehydrogenase/oxidase N-terminal" evidence="3">
    <location>
        <begin position="3"/>
        <end position="65"/>
    </location>
</feature>